<dbReference type="Proteomes" id="UP000322997">
    <property type="component" value="Unassembled WGS sequence"/>
</dbReference>
<comment type="caution">
    <text evidence="2">The sequence shown here is derived from an EMBL/GenBank/DDBJ whole genome shotgun (WGS) entry which is preliminary data.</text>
</comment>
<dbReference type="Pfam" id="PF26353">
    <property type="entry name" value="YhfM"/>
    <property type="match status" value="1"/>
</dbReference>
<dbReference type="EMBL" id="VTEQ01000002">
    <property type="protein sequence ID" value="TYS54779.1"/>
    <property type="molecule type" value="Genomic_DNA"/>
</dbReference>
<organism evidence="2 3">
    <name type="scientific">Rossellomorea marisflavi</name>
    <dbReference type="NCBI Taxonomy" id="189381"/>
    <lineage>
        <taxon>Bacteria</taxon>
        <taxon>Bacillati</taxon>
        <taxon>Bacillota</taxon>
        <taxon>Bacilli</taxon>
        <taxon>Bacillales</taxon>
        <taxon>Bacillaceae</taxon>
        <taxon>Rossellomorea</taxon>
    </lineage>
</organism>
<feature type="domain" description="YhfM-like" evidence="1">
    <location>
        <begin position="60"/>
        <end position="141"/>
    </location>
</feature>
<sequence length="146" mass="16260">MKKILFAVSMSIILASCQKESAAPVLYDPPASNMENGLIDFEEWEGFHLSKPGSDSRLNEDDALMIQAVQEVFAGAVKVEGMAKLEDPDFIMEVDGENGEQQKLLLWLGDEGEESHVKRVGDSNAVYSLDEKWTDRLRQLVGNDLE</sequence>
<dbReference type="InterPro" id="IPR058780">
    <property type="entry name" value="YhfM-like_dom"/>
</dbReference>
<reference evidence="2 3" key="1">
    <citation type="submission" date="2019-08" db="EMBL/GenBank/DDBJ databases">
        <title>Bacillus genomes from the desert of Cuatro Cienegas, Coahuila.</title>
        <authorList>
            <person name="Olmedo-Alvarez G."/>
        </authorList>
    </citation>
    <scope>NUCLEOTIDE SEQUENCE [LARGE SCALE GENOMIC DNA]</scope>
    <source>
        <strain evidence="2 3">CH108_3D</strain>
    </source>
</reference>
<gene>
    <name evidence="2" type="ORF">FZC83_07475</name>
</gene>
<name>A0A5D4RVK3_9BACI</name>
<evidence type="ECO:0000313" key="3">
    <source>
        <dbReference type="Proteomes" id="UP000322997"/>
    </source>
</evidence>
<evidence type="ECO:0000313" key="2">
    <source>
        <dbReference type="EMBL" id="TYS54779.1"/>
    </source>
</evidence>
<dbReference type="AlphaFoldDB" id="A0A5D4RVK3"/>
<evidence type="ECO:0000259" key="1">
    <source>
        <dbReference type="Pfam" id="PF26353"/>
    </source>
</evidence>
<dbReference type="RefSeq" id="WP_148984902.1">
    <property type="nucleotide sequence ID" value="NZ_CP197480.1"/>
</dbReference>
<accession>A0A5D4RVK3</accession>
<dbReference type="PROSITE" id="PS51257">
    <property type="entry name" value="PROKAR_LIPOPROTEIN"/>
    <property type="match status" value="1"/>
</dbReference>
<proteinExistence type="predicted"/>
<protein>
    <recommendedName>
        <fullName evidence="1">YhfM-like domain-containing protein</fullName>
    </recommendedName>
</protein>